<dbReference type="PANTHER" id="PTHR37984">
    <property type="entry name" value="PROTEIN CBG26694"/>
    <property type="match status" value="1"/>
</dbReference>
<feature type="domain" description="Reverse transcriptase" evidence="6">
    <location>
        <begin position="1"/>
        <end position="67"/>
    </location>
</feature>
<evidence type="ECO:0000256" key="1">
    <source>
        <dbReference type="ARBA" id="ARBA00022695"/>
    </source>
</evidence>
<evidence type="ECO:0000259" key="6">
    <source>
        <dbReference type="Pfam" id="PF00078"/>
    </source>
</evidence>
<keyword evidence="4" id="KW-0695">RNA-directed DNA polymerase</keyword>
<evidence type="ECO:0008006" key="9">
    <source>
        <dbReference type="Google" id="ProtNLM"/>
    </source>
</evidence>
<dbReference type="InterPro" id="IPR041577">
    <property type="entry name" value="RT_RNaseH_2"/>
</dbReference>
<dbReference type="InterPro" id="IPR043502">
    <property type="entry name" value="DNA/RNA_pol_sf"/>
</dbReference>
<reference evidence="8" key="1">
    <citation type="submission" date="2020-07" db="EMBL/GenBank/DDBJ databases">
        <authorList>
            <person name="Ferguson B K."/>
        </authorList>
    </citation>
    <scope>NUCLEOTIDE SEQUENCE</scope>
    <source>
        <strain evidence="8">L06</strain>
    </source>
</reference>
<dbReference type="Pfam" id="PF17919">
    <property type="entry name" value="RT_RNaseH_2"/>
    <property type="match status" value="1"/>
</dbReference>
<dbReference type="EMBL" id="CADCXW020000016">
    <property type="protein sequence ID" value="CAD1551197.1"/>
    <property type="molecule type" value="Genomic_DNA"/>
</dbReference>
<accession>A0A6V7JFY2</accession>
<dbReference type="AlphaFoldDB" id="A0A6V7JFY2"/>
<organism evidence="8">
    <name type="scientific">Bracon brevicornis</name>
    <dbReference type="NCBI Taxonomy" id="1563983"/>
    <lineage>
        <taxon>Eukaryota</taxon>
        <taxon>Metazoa</taxon>
        <taxon>Ecdysozoa</taxon>
        <taxon>Arthropoda</taxon>
        <taxon>Hexapoda</taxon>
        <taxon>Insecta</taxon>
        <taxon>Pterygota</taxon>
        <taxon>Neoptera</taxon>
        <taxon>Endopterygota</taxon>
        <taxon>Hymenoptera</taxon>
        <taxon>Apocrita</taxon>
        <taxon>Ichneumonoidea</taxon>
        <taxon>Braconidae</taxon>
        <taxon>Braconinae</taxon>
        <taxon>Bracon</taxon>
    </lineage>
</organism>
<proteinExistence type="predicted"/>
<evidence type="ECO:0000256" key="5">
    <source>
        <dbReference type="ARBA" id="ARBA00023268"/>
    </source>
</evidence>
<keyword evidence="2" id="KW-0540">Nuclease</keyword>
<evidence type="ECO:0000256" key="3">
    <source>
        <dbReference type="ARBA" id="ARBA00022759"/>
    </source>
</evidence>
<keyword evidence="3" id="KW-0378">Hydrolase</keyword>
<dbReference type="GO" id="GO:0003964">
    <property type="term" value="F:RNA-directed DNA polymerase activity"/>
    <property type="evidence" value="ECO:0007669"/>
    <property type="project" value="UniProtKB-KW"/>
</dbReference>
<dbReference type="FunFam" id="3.10.20.370:FF:000001">
    <property type="entry name" value="Retrovirus-related Pol polyprotein from transposon 17.6-like protein"/>
    <property type="match status" value="1"/>
</dbReference>
<evidence type="ECO:0000256" key="2">
    <source>
        <dbReference type="ARBA" id="ARBA00022722"/>
    </source>
</evidence>
<keyword evidence="1" id="KW-0548">Nucleotidyltransferase</keyword>
<feature type="domain" description="Reverse transcriptase/retrotransposon-derived protein RNase H-like" evidence="7">
    <location>
        <begin position="132"/>
        <end position="221"/>
    </location>
</feature>
<keyword evidence="5" id="KW-0511">Multifunctional enzyme</keyword>
<keyword evidence="1" id="KW-0808">Transferase</keyword>
<dbReference type="CDD" id="cd09274">
    <property type="entry name" value="RNase_HI_RT_Ty3"/>
    <property type="match status" value="1"/>
</dbReference>
<evidence type="ECO:0000313" key="8">
    <source>
        <dbReference type="EMBL" id="CAD1551197.1"/>
    </source>
</evidence>
<evidence type="ECO:0000259" key="7">
    <source>
        <dbReference type="Pfam" id="PF17919"/>
    </source>
</evidence>
<protein>
    <recommendedName>
        <fullName evidence="9">Reverse transcriptase domain-containing protein</fullName>
    </recommendedName>
</protein>
<dbReference type="InterPro" id="IPR043128">
    <property type="entry name" value="Rev_trsase/Diguanyl_cyclase"/>
</dbReference>
<dbReference type="InterPro" id="IPR050951">
    <property type="entry name" value="Retrovirus_Pol_polyprotein"/>
</dbReference>
<dbReference type="PANTHER" id="PTHR37984:SF5">
    <property type="entry name" value="PROTEIN NYNRIN-LIKE"/>
    <property type="match status" value="1"/>
</dbReference>
<dbReference type="SUPFAM" id="SSF56672">
    <property type="entry name" value="DNA/RNA polymerases"/>
    <property type="match status" value="1"/>
</dbReference>
<dbReference type="GO" id="GO:0004519">
    <property type="term" value="F:endonuclease activity"/>
    <property type="evidence" value="ECO:0007669"/>
    <property type="project" value="UniProtKB-KW"/>
</dbReference>
<gene>
    <name evidence="8" type="ORF">BBRV_LOCUS52113</name>
</gene>
<evidence type="ECO:0000256" key="4">
    <source>
        <dbReference type="ARBA" id="ARBA00022918"/>
    </source>
</evidence>
<sequence>MNSVLAGMQGIRCFVYLDDIVIFEAGLEEHNEKLLEVLVKSESANLKLQPDKCNFLRREVLYLGHIITENGIKVDPGKVEAVVKFPEPRAPKNVMSFLGLAAYYRKFIRDFSKIAKPLTELLKKEVSWTCGSVQQATFEILKEKLTSAPVLQYPQFDKPFVLTTDASNRAIGAILSQGPIGKDLPIAYASRTLNKAEQNYSTIEKELLAIVWGVKHFRPYL</sequence>
<name>A0A6V7JFY2_9HYME</name>
<dbReference type="InterPro" id="IPR000477">
    <property type="entry name" value="RT_dom"/>
</dbReference>
<dbReference type="Pfam" id="PF00078">
    <property type="entry name" value="RVT_1"/>
    <property type="match status" value="1"/>
</dbReference>
<keyword evidence="3" id="KW-0255">Endonuclease</keyword>
<dbReference type="FunFam" id="3.30.70.270:FF:000115">
    <property type="entry name" value="Polyprotein of retroviral origin, putative"/>
    <property type="match status" value="1"/>
</dbReference>
<dbReference type="Gene3D" id="3.30.70.270">
    <property type="match status" value="2"/>
</dbReference>